<keyword evidence="2" id="KW-1185">Reference proteome</keyword>
<proteinExistence type="predicted"/>
<reference evidence="1 2" key="1">
    <citation type="submission" date="2019-10" db="EMBL/GenBank/DDBJ databases">
        <title>Georgenia wutianyii sp. nov. and Georgenia yuyongxinii sp. nov. isolated from plateau pika (Ochotona curzoniae) in the Qinghai-Tibet plateau of China.</title>
        <authorList>
            <person name="Tian Z."/>
        </authorList>
    </citation>
    <scope>NUCLEOTIDE SEQUENCE [LARGE SCALE GENOMIC DNA]</scope>
    <source>
        <strain evidence="1 2">JCM 15130</strain>
    </source>
</reference>
<evidence type="ECO:0000313" key="1">
    <source>
        <dbReference type="EMBL" id="MPV89290.1"/>
    </source>
</evidence>
<evidence type="ECO:0000313" key="2">
    <source>
        <dbReference type="Proteomes" id="UP000429644"/>
    </source>
</evidence>
<dbReference type="EMBL" id="WHPD01002481">
    <property type="protein sequence ID" value="MPV89290.1"/>
    <property type="molecule type" value="Genomic_DNA"/>
</dbReference>
<dbReference type="RefSeq" id="WP_193314490.1">
    <property type="nucleotide sequence ID" value="NZ_BAAAOT010000008.1"/>
</dbReference>
<organism evidence="1 2">
    <name type="scientific">Georgenia ruanii</name>
    <dbReference type="NCBI Taxonomy" id="348442"/>
    <lineage>
        <taxon>Bacteria</taxon>
        <taxon>Bacillati</taxon>
        <taxon>Actinomycetota</taxon>
        <taxon>Actinomycetes</taxon>
        <taxon>Micrococcales</taxon>
        <taxon>Bogoriellaceae</taxon>
        <taxon>Georgenia</taxon>
    </lineage>
</organism>
<accession>A0A7J9UZI1</accession>
<gene>
    <name evidence="1" type="ORF">GB882_11485</name>
</gene>
<dbReference type="Proteomes" id="UP000429644">
    <property type="component" value="Unassembled WGS sequence"/>
</dbReference>
<dbReference type="InterPro" id="IPR024747">
    <property type="entry name" value="Pyridox_Oxase-rel"/>
</dbReference>
<name>A0A7J9UZI1_9MICO</name>
<sequence length="139" mass="14610">MDTQPYGEVLDRGESLRLVRSVPVGWLTFCAGEEPQAVPVNFALDGDELVIRSGYGAKLAAAARGAVVALAVSALDTAARTGWSVVVRGPVRLVEDTDPDAGAWLAEPSPWAPGEKEFAVVLRAAEVSGRRLRRPGTGA</sequence>
<dbReference type="Gene3D" id="2.30.110.10">
    <property type="entry name" value="Electron Transport, Fmn-binding Protein, Chain A"/>
    <property type="match status" value="1"/>
</dbReference>
<dbReference type="SUPFAM" id="SSF50475">
    <property type="entry name" value="FMN-binding split barrel"/>
    <property type="match status" value="1"/>
</dbReference>
<dbReference type="InterPro" id="IPR012349">
    <property type="entry name" value="Split_barrel_FMN-bd"/>
</dbReference>
<dbReference type="Pfam" id="PF12900">
    <property type="entry name" value="Pyridox_ox_2"/>
    <property type="match status" value="1"/>
</dbReference>
<dbReference type="AlphaFoldDB" id="A0A7J9UZI1"/>
<comment type="caution">
    <text evidence="1">The sequence shown here is derived from an EMBL/GenBank/DDBJ whole genome shotgun (WGS) entry which is preliminary data.</text>
</comment>
<protein>
    <submittedName>
        <fullName evidence="1">Pyridoxamine 5'-phosphate oxidase family protein</fullName>
    </submittedName>
</protein>